<accession>A0A3D6BQM0</accession>
<evidence type="ECO:0000313" key="1">
    <source>
        <dbReference type="EMBL" id="HCY81164.1"/>
    </source>
</evidence>
<proteinExistence type="predicted"/>
<gene>
    <name evidence="1" type="ORF">DHV22_05920</name>
</gene>
<dbReference type="EMBL" id="DPRK01000101">
    <property type="protein sequence ID" value="HCY81164.1"/>
    <property type="molecule type" value="Genomic_DNA"/>
</dbReference>
<protein>
    <submittedName>
        <fullName evidence="1">Uncharacterized protein</fullName>
    </submittedName>
</protein>
<evidence type="ECO:0000313" key="2">
    <source>
        <dbReference type="Proteomes" id="UP000263268"/>
    </source>
</evidence>
<comment type="caution">
    <text evidence="1">The sequence shown here is derived from an EMBL/GenBank/DDBJ whole genome shotgun (WGS) entry which is preliminary data.</text>
</comment>
<organism evidence="1 2">
    <name type="scientific">Xanthomarina gelatinilytica</name>
    <dbReference type="NCBI Taxonomy" id="1137281"/>
    <lineage>
        <taxon>Bacteria</taxon>
        <taxon>Pseudomonadati</taxon>
        <taxon>Bacteroidota</taxon>
        <taxon>Flavobacteriia</taxon>
        <taxon>Flavobacteriales</taxon>
        <taxon>Flavobacteriaceae</taxon>
        <taxon>Xanthomarina</taxon>
    </lineage>
</organism>
<name>A0A3D6BQM0_9FLAO</name>
<dbReference type="AlphaFoldDB" id="A0A3D6BQM0"/>
<reference evidence="1 2" key="1">
    <citation type="journal article" date="2018" name="Nat. Biotechnol.">
        <title>A standardized bacterial taxonomy based on genome phylogeny substantially revises the tree of life.</title>
        <authorList>
            <person name="Parks D.H."/>
            <person name="Chuvochina M."/>
            <person name="Waite D.W."/>
            <person name="Rinke C."/>
            <person name="Skarshewski A."/>
            <person name="Chaumeil P.A."/>
            <person name="Hugenholtz P."/>
        </authorList>
    </citation>
    <scope>NUCLEOTIDE SEQUENCE [LARGE SCALE GENOMIC DNA]</scope>
    <source>
        <strain evidence="1">UBA10227</strain>
    </source>
</reference>
<sequence>MLDNVSIQQIKLIRHEYDKLKTQKQKDAYIDDLTDQVYERRHELYELWALQKEEKAPVVKMPSHTSPTKSAKIIGVKNYEHSNKHKF</sequence>
<dbReference type="Proteomes" id="UP000263268">
    <property type="component" value="Unassembled WGS sequence"/>
</dbReference>